<name>A0A0F9GIF9_9ZZZZ</name>
<accession>A0A0F9GIF9</accession>
<dbReference type="AlphaFoldDB" id="A0A0F9GIF9"/>
<reference evidence="1" key="1">
    <citation type="journal article" date="2015" name="Nature">
        <title>Complex archaea that bridge the gap between prokaryotes and eukaryotes.</title>
        <authorList>
            <person name="Spang A."/>
            <person name="Saw J.H."/>
            <person name="Jorgensen S.L."/>
            <person name="Zaremba-Niedzwiedzka K."/>
            <person name="Martijn J."/>
            <person name="Lind A.E."/>
            <person name="van Eijk R."/>
            <person name="Schleper C."/>
            <person name="Guy L."/>
            <person name="Ettema T.J."/>
        </authorList>
    </citation>
    <scope>NUCLEOTIDE SEQUENCE</scope>
</reference>
<proteinExistence type="predicted"/>
<gene>
    <name evidence="1" type="ORF">LCGC14_1822660</name>
</gene>
<organism evidence="1">
    <name type="scientific">marine sediment metagenome</name>
    <dbReference type="NCBI Taxonomy" id="412755"/>
    <lineage>
        <taxon>unclassified sequences</taxon>
        <taxon>metagenomes</taxon>
        <taxon>ecological metagenomes</taxon>
    </lineage>
</organism>
<comment type="caution">
    <text evidence="1">The sequence shown here is derived from an EMBL/GenBank/DDBJ whole genome shotgun (WGS) entry which is preliminary data.</text>
</comment>
<sequence>MTAPVALQMRRDEVSKCLSKSIVTPKAIFDQLSKSDPKITLAQIKHDLRWMTKNSRKWLAGHALHGFVFSTQNTLEQLRDIELELQSMRTQAQDIPEKLSIIHELKDTINMRWVLEGEGPTLMTLTKRDAT</sequence>
<protein>
    <submittedName>
        <fullName evidence="1">Uncharacterized protein</fullName>
    </submittedName>
</protein>
<evidence type="ECO:0000313" key="1">
    <source>
        <dbReference type="EMBL" id="KKL98614.1"/>
    </source>
</evidence>
<dbReference type="EMBL" id="LAZR01017873">
    <property type="protein sequence ID" value="KKL98614.1"/>
    <property type="molecule type" value="Genomic_DNA"/>
</dbReference>